<feature type="domain" description="SWIM-type" evidence="2">
    <location>
        <begin position="58"/>
        <end position="103"/>
    </location>
</feature>
<name>A0A8H5GTJ3_9AGAR</name>
<sequence>MSTNLLVPDAQTILKLQAILPETVVLAAFDIVDRGNVIKYTTSWGHTHYEVLGSLAAYPVFIDLQAGTATTMYCSCPAFTYAVLTSGTHLMCKHILATRIAKQLQLYVQRGVEEDFLTNNIVQHYTNH</sequence>
<dbReference type="GO" id="GO:0000724">
    <property type="term" value="P:double-strand break repair via homologous recombination"/>
    <property type="evidence" value="ECO:0007669"/>
    <property type="project" value="TreeGrafter"/>
</dbReference>
<keyword evidence="1" id="KW-0862">Zinc</keyword>
<keyword evidence="1" id="KW-0479">Metal-binding</keyword>
<evidence type="ECO:0000313" key="3">
    <source>
        <dbReference type="EMBL" id="KAF5370796.1"/>
    </source>
</evidence>
<dbReference type="OrthoDB" id="337581at2759"/>
<organism evidence="3 4">
    <name type="scientific">Tetrapyrgos nigripes</name>
    <dbReference type="NCBI Taxonomy" id="182062"/>
    <lineage>
        <taxon>Eukaryota</taxon>
        <taxon>Fungi</taxon>
        <taxon>Dikarya</taxon>
        <taxon>Basidiomycota</taxon>
        <taxon>Agaricomycotina</taxon>
        <taxon>Agaricomycetes</taxon>
        <taxon>Agaricomycetidae</taxon>
        <taxon>Agaricales</taxon>
        <taxon>Marasmiineae</taxon>
        <taxon>Marasmiaceae</taxon>
        <taxon>Tetrapyrgos</taxon>
    </lineage>
</organism>
<dbReference type="InterPro" id="IPR007527">
    <property type="entry name" value="Znf_SWIM"/>
</dbReference>
<dbReference type="PROSITE" id="PS50966">
    <property type="entry name" value="ZF_SWIM"/>
    <property type="match status" value="1"/>
</dbReference>
<evidence type="ECO:0000313" key="4">
    <source>
        <dbReference type="Proteomes" id="UP000559256"/>
    </source>
</evidence>
<evidence type="ECO:0000259" key="2">
    <source>
        <dbReference type="PROSITE" id="PS50966"/>
    </source>
</evidence>
<dbReference type="PANTHER" id="PTHR28498">
    <property type="entry name" value="ZINC FINGER SWIM DOMAIN-CONTAINING PROTEIN 7"/>
    <property type="match status" value="1"/>
</dbReference>
<keyword evidence="4" id="KW-1185">Reference proteome</keyword>
<dbReference type="Proteomes" id="UP000559256">
    <property type="component" value="Unassembled WGS sequence"/>
</dbReference>
<proteinExistence type="predicted"/>
<dbReference type="GO" id="GO:0097196">
    <property type="term" value="C:Shu complex"/>
    <property type="evidence" value="ECO:0007669"/>
    <property type="project" value="TreeGrafter"/>
</dbReference>
<dbReference type="GO" id="GO:0008270">
    <property type="term" value="F:zinc ion binding"/>
    <property type="evidence" value="ECO:0007669"/>
    <property type="project" value="UniProtKB-KW"/>
</dbReference>
<keyword evidence="1" id="KW-0863">Zinc-finger</keyword>
<accession>A0A8H5GTJ3</accession>
<dbReference type="AlphaFoldDB" id="A0A8H5GTJ3"/>
<evidence type="ECO:0000256" key="1">
    <source>
        <dbReference type="PROSITE-ProRule" id="PRU00325"/>
    </source>
</evidence>
<comment type="caution">
    <text evidence="3">The sequence shown here is derived from an EMBL/GenBank/DDBJ whole genome shotgun (WGS) entry which is preliminary data.</text>
</comment>
<dbReference type="EMBL" id="JAACJM010000010">
    <property type="protein sequence ID" value="KAF5370796.1"/>
    <property type="molecule type" value="Genomic_DNA"/>
</dbReference>
<protein>
    <recommendedName>
        <fullName evidence="2">SWIM-type domain-containing protein</fullName>
    </recommendedName>
</protein>
<reference evidence="3 4" key="1">
    <citation type="journal article" date="2020" name="ISME J.">
        <title>Uncovering the hidden diversity of litter-decomposition mechanisms in mushroom-forming fungi.</title>
        <authorList>
            <person name="Floudas D."/>
            <person name="Bentzer J."/>
            <person name="Ahren D."/>
            <person name="Johansson T."/>
            <person name="Persson P."/>
            <person name="Tunlid A."/>
        </authorList>
    </citation>
    <scope>NUCLEOTIDE SEQUENCE [LARGE SCALE GENOMIC DNA]</scope>
    <source>
        <strain evidence="3 4">CBS 291.85</strain>
    </source>
</reference>
<gene>
    <name evidence="3" type="ORF">D9758_001867</name>
</gene>
<dbReference type="PANTHER" id="PTHR28498:SF1">
    <property type="entry name" value="ZINC FINGER SWIM DOMAIN-CONTAINING PROTEIN 7"/>
    <property type="match status" value="1"/>
</dbReference>
<dbReference type="Pfam" id="PF04434">
    <property type="entry name" value="SWIM"/>
    <property type="match status" value="1"/>
</dbReference>